<feature type="domain" description="HD" evidence="3">
    <location>
        <begin position="1"/>
        <end position="129"/>
    </location>
</feature>
<evidence type="ECO:0000256" key="2">
    <source>
        <dbReference type="ARBA" id="ARBA00022801"/>
    </source>
</evidence>
<dbReference type="OrthoDB" id="442176at2759"/>
<dbReference type="EMBL" id="AM920427">
    <property type="protein sequence ID" value="CAP79803.1"/>
    <property type="molecule type" value="Genomic_DNA"/>
</dbReference>
<dbReference type="InterPro" id="IPR006674">
    <property type="entry name" value="HD_domain"/>
</dbReference>
<dbReference type="HOGENOM" id="CLU_852863_0_0_1"/>
<dbReference type="Pfam" id="PF00406">
    <property type="entry name" value="ADK"/>
    <property type="match status" value="1"/>
</dbReference>
<evidence type="ECO:0000256" key="1">
    <source>
        <dbReference type="ARBA" id="ARBA00022723"/>
    </source>
</evidence>
<evidence type="ECO:0000259" key="3">
    <source>
        <dbReference type="Pfam" id="PF13023"/>
    </source>
</evidence>
<dbReference type="eggNOG" id="KOG3197">
    <property type="taxonomic scope" value="Eukaryota"/>
</dbReference>
<dbReference type="Pfam" id="PF13023">
    <property type="entry name" value="HD_3"/>
    <property type="match status" value="1"/>
</dbReference>
<dbReference type="GO" id="GO:0002953">
    <property type="term" value="F:5'-deoxynucleotidase activity"/>
    <property type="evidence" value="ECO:0007669"/>
    <property type="project" value="InterPro"/>
</dbReference>
<keyword evidence="2" id="KW-0378">Hydrolase</keyword>
<dbReference type="VEuPathDB" id="FungiDB:PCH_Pc12g01760"/>
<dbReference type="OMA" id="CTFYLEC"/>
<sequence length="334" mass="37627">MLAPENLDLDRSKCIQMALIHDLAESVIGDIPTFAKVPKGATSYIGRKYEMEYNGFQYLENLLRTYNPEKAKEISALWLEYEKGETPEAQWVREMDKFECLVQAHEYEQRTFGEKDLDEFQGLSAKIHSKKYASGRDSYLRKGKSTLPSGKGGCVSFLSLVASYVSEELSLSHISVKKMLTEKARDPEYRHHGIIEKCLDKRFEVPASLIVELLENEIKTVGGWAIISGFPSDTEQLAEFDRKVQTSNCTFYLECPPTTIQRRKASVSEDAENTWRPSIAQFKDALKSSAAHFEVLGPATDQPSISETDLCELAVTSIKPFISLNAMEDEVNAI</sequence>
<dbReference type="Gene3D" id="3.40.50.300">
    <property type="entry name" value="P-loop containing nucleotide triphosphate hydrolases"/>
    <property type="match status" value="1"/>
</dbReference>
<dbReference type="InterPro" id="IPR027417">
    <property type="entry name" value="P-loop_NTPase"/>
</dbReference>
<evidence type="ECO:0000313" key="4">
    <source>
        <dbReference type="EMBL" id="CAP79803.1"/>
    </source>
</evidence>
<dbReference type="GO" id="GO:0005737">
    <property type="term" value="C:cytoplasm"/>
    <property type="evidence" value="ECO:0007669"/>
    <property type="project" value="TreeGrafter"/>
</dbReference>
<dbReference type="PANTHER" id="PTHR11845">
    <property type="entry name" value="5'-DEOXYNUCLEOTIDASE HDDC2"/>
    <property type="match status" value="1"/>
</dbReference>
<dbReference type="SUPFAM" id="SSF109604">
    <property type="entry name" value="HD-domain/PDEase-like"/>
    <property type="match status" value="1"/>
</dbReference>
<keyword evidence="5" id="KW-1185">Reference proteome</keyword>
<dbReference type="AlphaFoldDB" id="B6GZ49"/>
<evidence type="ECO:0000313" key="5">
    <source>
        <dbReference type="Proteomes" id="UP000000724"/>
    </source>
</evidence>
<dbReference type="Proteomes" id="UP000000724">
    <property type="component" value="Contig Pc00c12"/>
</dbReference>
<gene>
    <name evidence="4" type="ORF">Pc12g01760</name>
    <name evidence="4" type="ORF">PCH_Pc12g01760</name>
</gene>
<dbReference type="GO" id="GO:0046872">
    <property type="term" value="F:metal ion binding"/>
    <property type="evidence" value="ECO:0007669"/>
    <property type="project" value="UniProtKB-KW"/>
</dbReference>
<dbReference type="Gene3D" id="1.10.3210.10">
    <property type="entry name" value="Hypothetical protein af1432"/>
    <property type="match status" value="1"/>
</dbReference>
<protein>
    <submittedName>
        <fullName evidence="4">Pc12g01760 protein</fullName>
    </submittedName>
</protein>
<accession>B6GZ49</accession>
<dbReference type="PANTHER" id="PTHR11845:SF13">
    <property type="entry name" value="5'-DEOXYNUCLEOTIDASE HDDC2"/>
    <property type="match status" value="1"/>
</dbReference>
<name>B6GZ49_PENRW</name>
<organism evidence="4 5">
    <name type="scientific">Penicillium rubens (strain ATCC 28089 / DSM 1075 / NRRL 1951 / Wisconsin 54-1255)</name>
    <name type="common">Penicillium chrysogenum</name>
    <dbReference type="NCBI Taxonomy" id="500485"/>
    <lineage>
        <taxon>Eukaryota</taxon>
        <taxon>Fungi</taxon>
        <taxon>Dikarya</taxon>
        <taxon>Ascomycota</taxon>
        <taxon>Pezizomycotina</taxon>
        <taxon>Eurotiomycetes</taxon>
        <taxon>Eurotiomycetidae</taxon>
        <taxon>Eurotiales</taxon>
        <taxon>Aspergillaceae</taxon>
        <taxon>Penicillium</taxon>
        <taxon>Penicillium chrysogenum species complex</taxon>
    </lineage>
</organism>
<dbReference type="InterPro" id="IPR039356">
    <property type="entry name" value="YfbR/HDDC2"/>
</dbReference>
<dbReference type="SUPFAM" id="SSF52540">
    <property type="entry name" value="P-loop containing nucleoside triphosphate hydrolases"/>
    <property type="match status" value="1"/>
</dbReference>
<reference evidence="4 5" key="1">
    <citation type="journal article" date="2008" name="Nat. Biotechnol.">
        <title>Genome sequencing and analysis of the filamentous fungus Penicillium chrysogenum.</title>
        <authorList>
            <person name="van den Berg M.A."/>
            <person name="Albang R."/>
            <person name="Albermann K."/>
            <person name="Badger J.H."/>
            <person name="Daran J.-M."/>
            <person name="Driessen A.J.M."/>
            <person name="Garcia-Estrada C."/>
            <person name="Fedorova N.D."/>
            <person name="Harris D.M."/>
            <person name="Heijne W.H.M."/>
            <person name="Joardar V.S."/>
            <person name="Kiel J.A.K.W."/>
            <person name="Kovalchuk A."/>
            <person name="Martin J.F."/>
            <person name="Nierman W.C."/>
            <person name="Nijland J.G."/>
            <person name="Pronk J.T."/>
            <person name="Roubos J.A."/>
            <person name="van der Klei I.J."/>
            <person name="van Peij N.N.M.E."/>
            <person name="Veenhuis M."/>
            <person name="von Doehren H."/>
            <person name="Wagner C."/>
            <person name="Wortman J.R."/>
            <person name="Bovenberg R.A.L."/>
        </authorList>
    </citation>
    <scope>NUCLEOTIDE SEQUENCE [LARGE SCALE GENOMIC DNA]</scope>
    <source>
        <strain evidence="5">ATCC 28089 / DSM 1075 / NRRL 1951 / Wisconsin 54-1255</strain>
    </source>
</reference>
<dbReference type="STRING" id="500485.B6GZ49"/>
<keyword evidence="1" id="KW-0479">Metal-binding</keyword>
<proteinExistence type="predicted"/>
<dbReference type="BioCyc" id="PCHR:PC12G01760-MONOMER"/>